<dbReference type="RefSeq" id="WP_156940546.1">
    <property type="nucleotide sequence ID" value="NZ_JAUSUY010000003.1"/>
</dbReference>
<name>A0ABU3H3I0_9BACL</name>
<evidence type="ECO:0000313" key="1">
    <source>
        <dbReference type="EMBL" id="MDT3425378.1"/>
    </source>
</evidence>
<gene>
    <name evidence="1" type="ORF">J2Z22_000894</name>
</gene>
<protein>
    <submittedName>
        <fullName evidence="1">Uncharacterized protein</fullName>
    </submittedName>
</protein>
<organism evidence="1 2">
    <name type="scientific">Paenibacillus forsythiae</name>
    <dbReference type="NCBI Taxonomy" id="365616"/>
    <lineage>
        <taxon>Bacteria</taxon>
        <taxon>Bacillati</taxon>
        <taxon>Bacillota</taxon>
        <taxon>Bacilli</taxon>
        <taxon>Bacillales</taxon>
        <taxon>Paenibacillaceae</taxon>
        <taxon>Paenibacillus</taxon>
    </lineage>
</organism>
<reference evidence="1 2" key="1">
    <citation type="submission" date="2023-07" db="EMBL/GenBank/DDBJ databases">
        <title>Genomic Encyclopedia of Type Strains, Phase IV (KMG-IV): sequencing the most valuable type-strain genomes for metagenomic binning, comparative biology and taxonomic classification.</title>
        <authorList>
            <person name="Goeker M."/>
        </authorList>
    </citation>
    <scope>NUCLEOTIDE SEQUENCE [LARGE SCALE GENOMIC DNA]</scope>
    <source>
        <strain evidence="1 2">T98</strain>
    </source>
</reference>
<sequence>MNSSSTRLPQEIPITVTSPSLSPKYVENYSDDEILSFVLKYSNLNETTVKLKDWPETDENQDQLKDPIFFVLVEERPDNKSNAVDERDYYSVYFGQNYGDHIARYLRIFVKNDLSEIVLSEAGYFDEKTQVIHP</sequence>
<keyword evidence="2" id="KW-1185">Reference proteome</keyword>
<comment type="caution">
    <text evidence="1">The sequence shown here is derived from an EMBL/GenBank/DDBJ whole genome shotgun (WGS) entry which is preliminary data.</text>
</comment>
<proteinExistence type="predicted"/>
<dbReference type="Proteomes" id="UP001248709">
    <property type="component" value="Unassembled WGS sequence"/>
</dbReference>
<accession>A0ABU3H3I0</accession>
<dbReference type="EMBL" id="JAUSUY010000003">
    <property type="protein sequence ID" value="MDT3425378.1"/>
    <property type="molecule type" value="Genomic_DNA"/>
</dbReference>
<evidence type="ECO:0000313" key="2">
    <source>
        <dbReference type="Proteomes" id="UP001248709"/>
    </source>
</evidence>